<reference evidence="4 5" key="1">
    <citation type="journal article" date="2024" name="bioRxiv">
        <title>A reference genome for Trichogramma kaykai: A tiny desert-dwelling parasitoid wasp with competing sex-ratio distorters.</title>
        <authorList>
            <person name="Culotta J."/>
            <person name="Lindsey A.R."/>
        </authorList>
    </citation>
    <scope>NUCLEOTIDE SEQUENCE [LARGE SCALE GENOMIC DNA]</scope>
    <source>
        <strain evidence="4 5">KSX58</strain>
    </source>
</reference>
<sequence length="350" mass="41368">MNILPKKRWHVRTKENIARVRKDEALAAEQAKVEQDRIKKAESEARLKLLRDASRIQNGFEDTSIHSETKAEPIKNIPESSSKHINFFEELEQGNIDHKKANKDYEKDVKEEQEKYEKQIGLLTYLGQNCKDSETKRWYNELPQRLCNEDANIEFKPNKKALEDPLSDIMRYKRILSLKKGVKPEPSRKITEIPQQITVPTPKETKPLPQVLDNDVKRYMNIISIKPSDEIEKSISNKRKRKHSSSSEDSDYSDKKHKKHNKNKKHKHKKSKKHKKNKEEKEVKSSLNIEKLRAERLEREKAERLRAQALIAEKEMEKESARPTFKQKYNSQYFPELARQNYERSHKGNH</sequence>
<dbReference type="PANTHER" id="PTHR22093:SF0">
    <property type="entry name" value="LEUKOCYTE RECEPTOR CLUSTER MEMBER 1"/>
    <property type="match status" value="1"/>
</dbReference>
<feature type="region of interest" description="Disordered" evidence="2">
    <location>
        <begin position="315"/>
        <end position="350"/>
    </location>
</feature>
<organism evidence="4 5">
    <name type="scientific">Trichogramma kaykai</name>
    <dbReference type="NCBI Taxonomy" id="54128"/>
    <lineage>
        <taxon>Eukaryota</taxon>
        <taxon>Metazoa</taxon>
        <taxon>Ecdysozoa</taxon>
        <taxon>Arthropoda</taxon>
        <taxon>Hexapoda</taxon>
        <taxon>Insecta</taxon>
        <taxon>Pterygota</taxon>
        <taxon>Neoptera</taxon>
        <taxon>Endopterygota</taxon>
        <taxon>Hymenoptera</taxon>
        <taxon>Apocrita</taxon>
        <taxon>Proctotrupomorpha</taxon>
        <taxon>Chalcidoidea</taxon>
        <taxon>Trichogrammatidae</taxon>
        <taxon>Trichogramma</taxon>
    </lineage>
</organism>
<keyword evidence="5" id="KW-1185">Reference proteome</keyword>
<dbReference type="AlphaFoldDB" id="A0ABD2X6T8"/>
<proteinExistence type="predicted"/>
<dbReference type="EMBL" id="JBJJXI010000051">
    <property type="protein sequence ID" value="KAL3400574.1"/>
    <property type="molecule type" value="Genomic_DNA"/>
</dbReference>
<evidence type="ECO:0000313" key="4">
    <source>
        <dbReference type="EMBL" id="KAL3400574.1"/>
    </source>
</evidence>
<feature type="compositionally biased region" description="Basic and acidic residues" evidence="2">
    <location>
        <begin position="341"/>
        <end position="350"/>
    </location>
</feature>
<comment type="caution">
    <text evidence="4">The sequence shown here is derived from an EMBL/GenBank/DDBJ whole genome shotgun (WGS) entry which is preliminary data.</text>
</comment>
<dbReference type="PANTHER" id="PTHR22093">
    <property type="entry name" value="LEUKOCYTE RECEPTOR CLUSTER LRC MEMBER 1"/>
    <property type="match status" value="1"/>
</dbReference>
<evidence type="ECO:0000256" key="2">
    <source>
        <dbReference type="SAM" id="MobiDB-lite"/>
    </source>
</evidence>
<feature type="compositionally biased region" description="Basic residues" evidence="2">
    <location>
        <begin position="255"/>
        <end position="276"/>
    </location>
</feature>
<gene>
    <name evidence="4" type="ORF">TKK_006413</name>
</gene>
<protein>
    <recommendedName>
        <fullName evidence="3">CBF1-interacting co-repressor CIR N-terminal domain-containing protein</fullName>
    </recommendedName>
</protein>
<evidence type="ECO:0000259" key="3">
    <source>
        <dbReference type="SMART" id="SM01083"/>
    </source>
</evidence>
<feature type="region of interest" description="Disordered" evidence="2">
    <location>
        <begin position="230"/>
        <end position="286"/>
    </location>
</feature>
<dbReference type="SMART" id="SM01083">
    <property type="entry name" value="Cir_N"/>
    <property type="match status" value="1"/>
</dbReference>
<evidence type="ECO:0000256" key="1">
    <source>
        <dbReference type="SAM" id="Coils"/>
    </source>
</evidence>
<feature type="coiled-coil region" evidence="1">
    <location>
        <begin position="95"/>
        <end position="122"/>
    </location>
</feature>
<dbReference type="InterPro" id="IPR019339">
    <property type="entry name" value="CIR_N_dom"/>
</dbReference>
<evidence type="ECO:0000313" key="5">
    <source>
        <dbReference type="Proteomes" id="UP001627154"/>
    </source>
</evidence>
<feature type="domain" description="CBF1-interacting co-repressor CIR N-terminal" evidence="3">
    <location>
        <begin position="8"/>
        <end position="44"/>
    </location>
</feature>
<name>A0ABD2X6T8_9HYME</name>
<feature type="compositionally biased region" description="Basic and acidic residues" evidence="2">
    <location>
        <begin position="277"/>
        <end position="286"/>
    </location>
</feature>
<dbReference type="InterPro" id="IPR039875">
    <property type="entry name" value="LENG1-like"/>
</dbReference>
<dbReference type="Proteomes" id="UP001627154">
    <property type="component" value="Unassembled WGS sequence"/>
</dbReference>
<feature type="region of interest" description="Disordered" evidence="2">
    <location>
        <begin position="183"/>
        <end position="209"/>
    </location>
</feature>
<accession>A0ABD2X6T8</accession>
<keyword evidence="1" id="KW-0175">Coiled coil</keyword>